<dbReference type="Proteomes" id="UP000288805">
    <property type="component" value="Unassembled WGS sequence"/>
</dbReference>
<proteinExistence type="predicted"/>
<keyword evidence="1" id="KW-0862">Zinc</keyword>
<dbReference type="PANTHER" id="PTHR11439:SF497">
    <property type="entry name" value="CYSTEINE-RICH RLK (RECEPTOR-LIKE PROTEIN KINASE) 8"/>
    <property type="match status" value="1"/>
</dbReference>
<dbReference type="SUPFAM" id="SSF53098">
    <property type="entry name" value="Ribonuclease H-like"/>
    <property type="match status" value="1"/>
</dbReference>
<feature type="domain" description="CCHC-type" evidence="3">
    <location>
        <begin position="58"/>
        <end position="74"/>
    </location>
</feature>
<sequence length="679" mass="75476">MNRHPVPSLDACLSELLSEEQRIITQATMECRANVSAPVSVAYTAHGRNKGRDMRVVKCFSCKDFGHIARNCPKKFCNYCKKQGHIISACPIRPERKQGIAYHASTGASSSIALAAASLVVPIPAPTTLANPNTLTPEMDQVSGKMIAKGPKVGRLFPLHVSPSTIIPSFPLLSFACNVVGSGHKMWHRRLSHPNSDDFLQSKGIISQLSCPSTPQQNGVAKRKNRHFLDGLPSASVFLLPSFSESPTIVERFKPGFAYERRSRHESNSTSSVPPSDLDSTPNPAPASTTLRRSTRLSRPPDWYGLFSPVSLVATLSTISIPSCYKQAMEHECWQNAMQAELQALEENHTWDIVPCPPTVKPIGTRLVALGNKQEYGVDYEETFAPVAKMTTVRTILSIAASQSWQLHQMDVKNVFLHGDLQEEIYMKLSSSMTNSSPHDVCKLKRSLSGLKQAPWAWFEKFRNTILSFSFTQSQYDSSIFFHTSASDLGQLTYFLGLEVHHRASGIFVNQHKYIQDLITLAGLEDTSSVDTPMEVNVKYRKDEGDLLDDPTLYRRLFDASSAIFEVHLLVGCSFLPTPLFNLFPIVMLIGLGVQIHVDLLWVVLRSFLEELGFPRTTSTPLHADNTSAIQIATNPVFHERTKHIEVDCHSIRDTLESRVISLPHIFSDLQVADISPKL</sequence>
<evidence type="ECO:0000313" key="5">
    <source>
        <dbReference type="Proteomes" id="UP000288805"/>
    </source>
</evidence>
<dbReference type="SMART" id="SM00343">
    <property type="entry name" value="ZnF_C2HC"/>
    <property type="match status" value="2"/>
</dbReference>
<evidence type="ECO:0000259" key="3">
    <source>
        <dbReference type="PROSITE" id="PS50158"/>
    </source>
</evidence>
<dbReference type="Pfam" id="PF07727">
    <property type="entry name" value="RVT_2"/>
    <property type="match status" value="1"/>
</dbReference>
<evidence type="ECO:0000313" key="4">
    <source>
        <dbReference type="EMBL" id="RVW87994.1"/>
    </source>
</evidence>
<dbReference type="InterPro" id="IPR012337">
    <property type="entry name" value="RNaseH-like_sf"/>
</dbReference>
<feature type="compositionally biased region" description="Low complexity" evidence="2">
    <location>
        <begin position="286"/>
        <end position="296"/>
    </location>
</feature>
<dbReference type="InterPro" id="IPR036397">
    <property type="entry name" value="RNaseH_sf"/>
</dbReference>
<comment type="caution">
    <text evidence="4">The sequence shown here is derived from an EMBL/GenBank/DDBJ whole genome shotgun (WGS) entry which is preliminary data.</text>
</comment>
<evidence type="ECO:0000256" key="1">
    <source>
        <dbReference type="PROSITE-ProRule" id="PRU00047"/>
    </source>
</evidence>
<feature type="region of interest" description="Disordered" evidence="2">
    <location>
        <begin position="261"/>
        <end position="296"/>
    </location>
</feature>
<dbReference type="AlphaFoldDB" id="A0A438HU47"/>
<keyword evidence="1" id="KW-0479">Metal-binding</keyword>
<dbReference type="InterPro" id="IPR043502">
    <property type="entry name" value="DNA/RNA_pol_sf"/>
</dbReference>
<evidence type="ECO:0000256" key="2">
    <source>
        <dbReference type="SAM" id="MobiDB-lite"/>
    </source>
</evidence>
<dbReference type="GO" id="GO:0008270">
    <property type="term" value="F:zinc ion binding"/>
    <property type="evidence" value="ECO:0007669"/>
    <property type="project" value="UniProtKB-KW"/>
</dbReference>
<gene>
    <name evidence="4" type="primary">RE1_2991</name>
    <name evidence="4" type="ORF">CK203_033890</name>
</gene>
<protein>
    <submittedName>
        <fullName evidence="4">Retrovirus-related Pol polyprotein from transposon RE1</fullName>
    </submittedName>
</protein>
<dbReference type="CDD" id="cd09272">
    <property type="entry name" value="RNase_HI_RT_Ty1"/>
    <property type="match status" value="1"/>
</dbReference>
<dbReference type="InterPro" id="IPR013103">
    <property type="entry name" value="RVT_2"/>
</dbReference>
<dbReference type="Gene3D" id="3.30.420.10">
    <property type="entry name" value="Ribonuclease H-like superfamily/Ribonuclease H"/>
    <property type="match status" value="1"/>
</dbReference>
<dbReference type="PANTHER" id="PTHR11439">
    <property type="entry name" value="GAG-POL-RELATED RETROTRANSPOSON"/>
    <property type="match status" value="1"/>
</dbReference>
<keyword evidence="1" id="KW-0863">Zinc-finger</keyword>
<dbReference type="Gene3D" id="4.10.60.10">
    <property type="entry name" value="Zinc finger, CCHC-type"/>
    <property type="match status" value="1"/>
</dbReference>
<dbReference type="SUPFAM" id="SSF56672">
    <property type="entry name" value="DNA/RNA polymerases"/>
    <property type="match status" value="1"/>
</dbReference>
<dbReference type="InterPro" id="IPR036875">
    <property type="entry name" value="Znf_CCHC_sf"/>
</dbReference>
<dbReference type="InterPro" id="IPR001878">
    <property type="entry name" value="Znf_CCHC"/>
</dbReference>
<organism evidence="4 5">
    <name type="scientific">Vitis vinifera</name>
    <name type="common">Grape</name>
    <dbReference type="NCBI Taxonomy" id="29760"/>
    <lineage>
        <taxon>Eukaryota</taxon>
        <taxon>Viridiplantae</taxon>
        <taxon>Streptophyta</taxon>
        <taxon>Embryophyta</taxon>
        <taxon>Tracheophyta</taxon>
        <taxon>Spermatophyta</taxon>
        <taxon>Magnoliopsida</taxon>
        <taxon>eudicotyledons</taxon>
        <taxon>Gunneridae</taxon>
        <taxon>Pentapetalae</taxon>
        <taxon>rosids</taxon>
        <taxon>Vitales</taxon>
        <taxon>Vitaceae</taxon>
        <taxon>Viteae</taxon>
        <taxon>Vitis</taxon>
    </lineage>
</organism>
<feature type="compositionally biased region" description="Polar residues" evidence="2">
    <location>
        <begin position="268"/>
        <end position="282"/>
    </location>
</feature>
<accession>A0A438HU47</accession>
<dbReference type="PROSITE" id="PS50158">
    <property type="entry name" value="ZF_CCHC"/>
    <property type="match status" value="1"/>
</dbReference>
<dbReference type="EMBL" id="QGNW01000178">
    <property type="protein sequence ID" value="RVW87994.1"/>
    <property type="molecule type" value="Genomic_DNA"/>
</dbReference>
<dbReference type="GO" id="GO:0003676">
    <property type="term" value="F:nucleic acid binding"/>
    <property type="evidence" value="ECO:0007669"/>
    <property type="project" value="InterPro"/>
</dbReference>
<name>A0A438HU47_VITVI</name>
<dbReference type="SUPFAM" id="SSF57756">
    <property type="entry name" value="Retrovirus zinc finger-like domains"/>
    <property type="match status" value="1"/>
</dbReference>
<dbReference type="Pfam" id="PF00098">
    <property type="entry name" value="zf-CCHC"/>
    <property type="match status" value="1"/>
</dbReference>
<reference evidence="4 5" key="1">
    <citation type="journal article" date="2018" name="PLoS Genet.">
        <title>Population sequencing reveals clonal diversity and ancestral inbreeding in the grapevine cultivar Chardonnay.</title>
        <authorList>
            <person name="Roach M.J."/>
            <person name="Johnson D.L."/>
            <person name="Bohlmann J."/>
            <person name="van Vuuren H.J."/>
            <person name="Jones S.J."/>
            <person name="Pretorius I.S."/>
            <person name="Schmidt S.A."/>
            <person name="Borneman A.R."/>
        </authorList>
    </citation>
    <scope>NUCLEOTIDE SEQUENCE [LARGE SCALE GENOMIC DNA]</scope>
    <source>
        <strain evidence="5">cv. Chardonnay</strain>
        <tissue evidence="4">Leaf</tissue>
    </source>
</reference>